<name>A0AAN8Q263_PATCE</name>
<sequence length="773" mass="86146">MIRNAVCICLLLCSLNCALSQQPWSYVDTLSTLGSRAQILESQKEDNAEEIKTIQESAKPLSLDKLQDYAQRLLESSHLLKTGVKLGADGNVTVSKQCIDDTTYFLTSIISGQQWALKMFDSFGKPSSGILQLELNWFGSYDECIAVRAPYTEVNQTTDPGKIQFKGQYCTAVLPFSPEGAATPASPMPSIGVQLGICLPNSCSAKDMVLLLNNALDEIVNITGFKIAFQFSNLTSRCQNEDLEYDTKAIAAIVVGTIFGLLLVIGTLYDFMFVQMPKWAQTADEDDGNLNSNQEANGTMNIKYRHSDENTPLIGETKTSIDNNSMEPGVCGKALLSFSAYSNGLKILSTKQPKGSLRCIHGIRFFSMTWVILGHTLVFSIGNLENFTTYFPPLLKRFTFQAISNATVSVDTFFTLSGLLISYLTLKELKKTEGKLNWFMFYFHRYWRLTPPYMLLMLLYVPLFPYFTNGPAWPQQGVEVKQCEAWWTNLLYVNNIVKTDEICMGWSWYLANDMQFYILCPLLIVPFFYSKFIGLAVSMVFLLTTTISAGAVSAAYSMAPGLAATPMDMGGANASANATASTASMDFFLKYYITPWCRMGPYIVGIMVGYYLYVTELRFRWSKLFVAGGWAVSTASALAVLYGLYDDAQGNPVSVDTAAFYNAVNRTVWGVCVCWVIVACIGGYGGPVNAILSWKALIPLSRLTYCAYLIHPIVMYAIYYAQIKPIAFTDSLFVYYFFAHLVASYLLAFVLSLMFESPMMGLESVIFKRKRRN</sequence>
<accession>A0AAN8Q263</accession>
<dbReference type="InterPro" id="IPR002656">
    <property type="entry name" value="Acyl_transf_3_dom"/>
</dbReference>
<feature type="chain" id="PRO_5042908169" description="Nose resistant-to-fluoxetine protein N-terminal domain-containing protein" evidence="2">
    <location>
        <begin position="21"/>
        <end position="773"/>
    </location>
</feature>
<feature type="domain" description="Nose resistant-to-fluoxetine protein N-terminal" evidence="3">
    <location>
        <begin position="95"/>
        <end position="240"/>
    </location>
</feature>
<dbReference type="InterPro" id="IPR052728">
    <property type="entry name" value="O2_lipid_transport_reg"/>
</dbReference>
<dbReference type="SMART" id="SM00703">
    <property type="entry name" value="NRF"/>
    <property type="match status" value="1"/>
</dbReference>
<dbReference type="PANTHER" id="PTHR11161">
    <property type="entry name" value="O-ACYLTRANSFERASE"/>
    <property type="match status" value="1"/>
</dbReference>
<evidence type="ECO:0000256" key="1">
    <source>
        <dbReference type="SAM" id="Phobius"/>
    </source>
</evidence>
<organism evidence="4 5">
    <name type="scientific">Patella caerulea</name>
    <name type="common">Rayed Mediterranean limpet</name>
    <dbReference type="NCBI Taxonomy" id="87958"/>
    <lineage>
        <taxon>Eukaryota</taxon>
        <taxon>Metazoa</taxon>
        <taxon>Spiralia</taxon>
        <taxon>Lophotrochozoa</taxon>
        <taxon>Mollusca</taxon>
        <taxon>Gastropoda</taxon>
        <taxon>Patellogastropoda</taxon>
        <taxon>Patelloidea</taxon>
        <taxon>Patellidae</taxon>
        <taxon>Patella</taxon>
    </lineage>
</organism>
<feature type="transmembrane region" description="Helical" evidence="1">
    <location>
        <begin position="668"/>
        <end position="691"/>
    </location>
</feature>
<proteinExistence type="predicted"/>
<comment type="caution">
    <text evidence="4">The sequence shown here is derived from an EMBL/GenBank/DDBJ whole genome shotgun (WGS) entry which is preliminary data.</text>
</comment>
<keyword evidence="1" id="KW-1133">Transmembrane helix</keyword>
<reference evidence="4 5" key="1">
    <citation type="submission" date="2024-01" db="EMBL/GenBank/DDBJ databases">
        <title>The genome of the rayed Mediterranean limpet Patella caerulea (Linnaeus, 1758).</title>
        <authorList>
            <person name="Anh-Thu Weber A."/>
            <person name="Halstead-Nussloch G."/>
        </authorList>
    </citation>
    <scope>NUCLEOTIDE SEQUENCE [LARGE SCALE GENOMIC DNA]</scope>
    <source>
        <strain evidence="4">AATW-2023a</strain>
        <tissue evidence="4">Whole specimen</tissue>
    </source>
</reference>
<dbReference type="Pfam" id="PF20146">
    <property type="entry name" value="NRF"/>
    <property type="match status" value="1"/>
</dbReference>
<keyword evidence="2" id="KW-0732">Signal</keyword>
<keyword evidence="1" id="KW-0812">Transmembrane</keyword>
<dbReference type="EMBL" id="JAZGQO010000001">
    <property type="protein sequence ID" value="KAK6194832.1"/>
    <property type="molecule type" value="Genomic_DNA"/>
</dbReference>
<feature type="transmembrane region" description="Helical" evidence="1">
    <location>
        <begin position="446"/>
        <end position="467"/>
    </location>
</feature>
<dbReference type="AlphaFoldDB" id="A0AAN8Q263"/>
<feature type="transmembrane region" description="Helical" evidence="1">
    <location>
        <begin position="249"/>
        <end position="269"/>
    </location>
</feature>
<evidence type="ECO:0000313" key="4">
    <source>
        <dbReference type="EMBL" id="KAK6194832.1"/>
    </source>
</evidence>
<dbReference type="Proteomes" id="UP001347796">
    <property type="component" value="Unassembled WGS sequence"/>
</dbReference>
<evidence type="ECO:0000256" key="2">
    <source>
        <dbReference type="SAM" id="SignalP"/>
    </source>
</evidence>
<gene>
    <name evidence="4" type="ORF">SNE40_000375</name>
</gene>
<protein>
    <recommendedName>
        <fullName evidence="3">Nose resistant-to-fluoxetine protein N-terminal domain-containing protein</fullName>
    </recommendedName>
</protein>
<feature type="transmembrane region" description="Helical" evidence="1">
    <location>
        <begin position="591"/>
        <end position="612"/>
    </location>
</feature>
<dbReference type="PANTHER" id="PTHR11161:SF0">
    <property type="entry name" value="O-ACYLTRANSFERASE LIKE PROTEIN"/>
    <property type="match status" value="1"/>
</dbReference>
<feature type="signal peptide" evidence="2">
    <location>
        <begin position="1"/>
        <end position="20"/>
    </location>
</feature>
<dbReference type="GO" id="GO:0016747">
    <property type="term" value="F:acyltransferase activity, transferring groups other than amino-acyl groups"/>
    <property type="evidence" value="ECO:0007669"/>
    <property type="project" value="InterPro"/>
</dbReference>
<feature type="transmembrane region" description="Helical" evidence="1">
    <location>
        <begin position="402"/>
        <end position="426"/>
    </location>
</feature>
<feature type="transmembrane region" description="Helical" evidence="1">
    <location>
        <begin position="733"/>
        <end position="755"/>
    </location>
</feature>
<feature type="transmembrane region" description="Helical" evidence="1">
    <location>
        <begin position="363"/>
        <end position="382"/>
    </location>
</feature>
<feature type="transmembrane region" description="Helical" evidence="1">
    <location>
        <begin position="624"/>
        <end position="645"/>
    </location>
</feature>
<evidence type="ECO:0000259" key="3">
    <source>
        <dbReference type="SMART" id="SM00703"/>
    </source>
</evidence>
<feature type="transmembrane region" description="Helical" evidence="1">
    <location>
        <begin position="703"/>
        <end position="721"/>
    </location>
</feature>
<dbReference type="InterPro" id="IPR006621">
    <property type="entry name" value="Nose-resist-to-fluoxetine_N"/>
</dbReference>
<keyword evidence="1" id="KW-0472">Membrane</keyword>
<feature type="transmembrane region" description="Helical" evidence="1">
    <location>
        <begin position="540"/>
        <end position="559"/>
    </location>
</feature>
<evidence type="ECO:0000313" key="5">
    <source>
        <dbReference type="Proteomes" id="UP001347796"/>
    </source>
</evidence>
<keyword evidence="5" id="KW-1185">Reference proteome</keyword>
<dbReference type="Pfam" id="PF01757">
    <property type="entry name" value="Acyl_transf_3"/>
    <property type="match status" value="1"/>
</dbReference>
<feature type="transmembrane region" description="Helical" evidence="1">
    <location>
        <begin position="514"/>
        <end position="533"/>
    </location>
</feature>